<comment type="caution">
    <text evidence="1">The sequence shown here is derived from an EMBL/GenBank/DDBJ whole genome shotgun (WGS) entry which is preliminary data.</text>
</comment>
<proteinExistence type="predicted"/>
<evidence type="ECO:0000313" key="1">
    <source>
        <dbReference type="EMBL" id="KAB0482330.1"/>
    </source>
</evidence>
<dbReference type="EMBL" id="VZPX01000004">
    <property type="protein sequence ID" value="KAB0482330.1"/>
    <property type="molecule type" value="Genomic_DNA"/>
</dbReference>
<dbReference type="GeneID" id="77344752"/>
<organism evidence="1 2">
    <name type="scientific">Vibrio chagasii</name>
    <dbReference type="NCBI Taxonomy" id="170679"/>
    <lineage>
        <taxon>Bacteria</taxon>
        <taxon>Pseudomonadati</taxon>
        <taxon>Pseudomonadota</taxon>
        <taxon>Gammaproteobacteria</taxon>
        <taxon>Vibrionales</taxon>
        <taxon>Vibrionaceae</taxon>
        <taxon>Vibrio</taxon>
    </lineage>
</organism>
<accession>A0A7V7NWR7</accession>
<evidence type="ECO:0000313" key="2">
    <source>
        <dbReference type="Proteomes" id="UP000423756"/>
    </source>
</evidence>
<reference evidence="1 2" key="1">
    <citation type="submission" date="2019-09" db="EMBL/GenBank/DDBJ databases">
        <title>Draft genome sequences of 48 bacterial type strains from the CCUG.</title>
        <authorList>
            <person name="Tunovic T."/>
            <person name="Pineiro-Iglesias B."/>
            <person name="Unosson C."/>
            <person name="Inganas E."/>
            <person name="Ohlen M."/>
            <person name="Cardew S."/>
            <person name="Jensie-Markopoulos S."/>
            <person name="Salva-Serra F."/>
            <person name="Jaen-Luchoro D."/>
            <person name="Karlsson R."/>
            <person name="Svensson-Stadler L."/>
            <person name="Chun J."/>
            <person name="Moore E."/>
        </authorList>
    </citation>
    <scope>NUCLEOTIDE SEQUENCE [LARGE SCALE GENOMIC DNA]</scope>
    <source>
        <strain evidence="1 2">CCUG 48643</strain>
    </source>
</reference>
<gene>
    <name evidence="1" type="ORF">F7Q91_02705</name>
</gene>
<dbReference type="RefSeq" id="WP_137406510.1">
    <property type="nucleotide sequence ID" value="NZ_AP025467.1"/>
</dbReference>
<dbReference type="AlphaFoldDB" id="A0A7V7NWR7"/>
<name>A0A7V7NWR7_9VIBR</name>
<sequence length="207" mass="23422">MNNTALKLVSSNDDFKHFQTEEEIRQEFALSAKTSIARKSVSAPLKQFIAQFPHFIDGSALNYAKGREEHCLDTIAISELAGNCREYDYTFKPDIDVLKAHFNFVYCGYCVNTLPPAPRMQVWRTLAKLCSEYRGVVVVSARSNTDRSIKGAKCFDGVRTSKLGTFQIGYKKDQLKQEALEQFEYVEEIGTKGAYRIVICSHNPITL</sequence>
<protein>
    <submittedName>
        <fullName evidence="1">Uncharacterized protein</fullName>
    </submittedName>
</protein>
<dbReference type="Proteomes" id="UP000423756">
    <property type="component" value="Unassembled WGS sequence"/>
</dbReference>